<dbReference type="SUPFAM" id="SSF52540">
    <property type="entry name" value="P-loop containing nucleoside triphosphate hydrolases"/>
    <property type="match status" value="1"/>
</dbReference>
<evidence type="ECO:0000313" key="4">
    <source>
        <dbReference type="Proteomes" id="UP000002971"/>
    </source>
</evidence>
<organism evidence="3 4">
    <name type="scientific">Ligilactobacillus ruminis SPM0211</name>
    <dbReference type="NCBI Taxonomy" id="1040964"/>
    <lineage>
        <taxon>Bacteria</taxon>
        <taxon>Bacillati</taxon>
        <taxon>Bacillota</taxon>
        <taxon>Bacilli</taxon>
        <taxon>Lactobacillales</taxon>
        <taxon>Lactobacillaceae</taxon>
        <taxon>Ligilactobacillus</taxon>
    </lineage>
</organism>
<sequence length="564" mass="65391">MRAPFIMLMEIRCDKFISNGHPRGPIEFHPGLNVILGDDNGSNSIGKSTFLMILDFVFGGKDYIKKSKDVQENVGEHNICFSFDFDGKKYYFCRNTVHYMQVQECDEKYQPLANIEPLSLDAYCNFLMDKYKINIECSTWRGAVSRFIRVYKRDTLDEAHPLKSAQQEKAELAIKSFMKLWGRYEVVEKQINAANEAIEERDAFNKAQKYNQIRSARNKTEFEENNKRIKSLQTKEQELAESSNKGLLNLDGMQAQRLSELKTQIIQFQREAAQVSYDLNNIRRDMTGEKKRFSKDFGELEHFFPNEDFRSLEEIEVFHHHLSKVLHDEYREAERKLEISYVTLNGEIVKLKEEIASIKKIPNVSAAILKEYAKIMTELNNLQEANKNYEEHERLNKVAKEYTENRDSVIKDQLSAIQMAVNQEMRLITDQILGRGKQSPRLKLEGLTKYSFETPNDGGTGAQFRGIITFDLANLKLTTLPFIIHDSVVLKNLSKDTLAKIVKQYVSFSSREGMEKKQIFISYDSLDSYDEDTEQIMKKHAVLELSPDGNELFGWPWNKETGTK</sequence>
<dbReference type="Proteomes" id="UP000002971">
    <property type="component" value="Unassembled WGS sequence"/>
</dbReference>
<evidence type="ECO:0000256" key="1">
    <source>
        <dbReference type="SAM" id="Coils"/>
    </source>
</evidence>
<keyword evidence="1" id="KW-0175">Coiled coil</keyword>
<proteinExistence type="predicted"/>
<accession>F7R365</accession>
<reference evidence="3 4" key="1">
    <citation type="journal article" date="2011" name="J. Bacteriol.">
        <title>Genome Sequence of Lactobacillus ruminis SPM0211, Isolated from a Fecal Sample from a Healthy Korean.</title>
        <authorList>
            <person name="Lee S."/>
            <person name="Cho Y.J."/>
            <person name="Lee A.H."/>
            <person name="Chun J."/>
            <person name="Ha N.J."/>
            <person name="Ko G."/>
        </authorList>
    </citation>
    <scope>NUCLEOTIDE SEQUENCE [LARGE SCALE GENOMIC DNA]</scope>
    <source>
        <strain evidence="3 4">SPM0211</strain>
    </source>
</reference>
<name>F7R365_9LACO</name>
<protein>
    <recommendedName>
        <fullName evidence="2">DUF2326 domain-containing protein</fullName>
    </recommendedName>
</protein>
<comment type="caution">
    <text evidence="3">The sequence shown here is derived from an EMBL/GenBank/DDBJ whole genome shotgun (WGS) entry which is preliminary data.</text>
</comment>
<dbReference type="Gene3D" id="3.40.50.300">
    <property type="entry name" value="P-loop containing nucleotide triphosphate hydrolases"/>
    <property type="match status" value="1"/>
</dbReference>
<dbReference type="InterPro" id="IPR027417">
    <property type="entry name" value="P-loop_NTPase"/>
</dbReference>
<dbReference type="Pfam" id="PF10088">
    <property type="entry name" value="DUF2326"/>
    <property type="match status" value="1"/>
</dbReference>
<feature type="coiled-coil region" evidence="1">
    <location>
        <begin position="372"/>
        <end position="402"/>
    </location>
</feature>
<feature type="domain" description="DUF2326" evidence="2">
    <location>
        <begin position="439"/>
        <end position="556"/>
    </location>
</feature>
<dbReference type="AlphaFoldDB" id="F7R365"/>
<evidence type="ECO:0000259" key="2">
    <source>
        <dbReference type="Pfam" id="PF10088"/>
    </source>
</evidence>
<dbReference type="EMBL" id="AFOJ01000007">
    <property type="protein sequence ID" value="EGM50286.1"/>
    <property type="molecule type" value="Genomic_DNA"/>
</dbReference>
<gene>
    <name evidence="3" type="ORF">LRU_01968</name>
</gene>
<evidence type="ECO:0000313" key="3">
    <source>
        <dbReference type="EMBL" id="EGM50286.1"/>
    </source>
</evidence>
<dbReference type="InterPro" id="IPR018760">
    <property type="entry name" value="DUF2326"/>
</dbReference>